<sequence>KPLRELSRLCLGTSSQSNSIVITADVIRNEPPSGLPLLQVWPSDSPRGDVDGEAFIFPDSQHLDSVNDSGIESIQ</sequence>
<reference evidence="1" key="1">
    <citation type="journal article" date="2023" name="bioRxiv">
        <title>Scaffold-level genome assemblies of two parasitoid biocontrol wasps reveal the parthenogenesis mechanism and an associated novel virus.</title>
        <authorList>
            <person name="Inwood S."/>
            <person name="Skelly J."/>
            <person name="Guhlin J."/>
            <person name="Harrop T."/>
            <person name="Goldson S."/>
            <person name="Dearden P."/>
        </authorList>
    </citation>
    <scope>NUCLEOTIDE SEQUENCE</scope>
    <source>
        <strain evidence="1">Lincoln</strain>
        <tissue evidence="1">Whole body</tissue>
    </source>
</reference>
<feature type="non-terminal residue" evidence="1">
    <location>
        <position position="1"/>
    </location>
</feature>
<dbReference type="EMBL" id="JAQQBR010003130">
    <property type="protein sequence ID" value="KAK0156789.1"/>
    <property type="molecule type" value="Genomic_DNA"/>
</dbReference>
<reference evidence="1" key="2">
    <citation type="submission" date="2023-03" db="EMBL/GenBank/DDBJ databases">
        <authorList>
            <person name="Inwood S.N."/>
            <person name="Skelly J.G."/>
            <person name="Guhlin J."/>
            <person name="Harrop T.W.R."/>
            <person name="Goldson S.G."/>
            <person name="Dearden P.K."/>
        </authorList>
    </citation>
    <scope>NUCLEOTIDE SEQUENCE</scope>
    <source>
        <strain evidence="1">Lincoln</strain>
        <tissue evidence="1">Whole body</tissue>
    </source>
</reference>
<proteinExistence type="predicted"/>
<name>A0AA39C2G0_MICHY</name>
<gene>
    <name evidence="1" type="ORF">PV327_011621</name>
</gene>
<comment type="caution">
    <text evidence="1">The sequence shown here is derived from an EMBL/GenBank/DDBJ whole genome shotgun (WGS) entry which is preliminary data.</text>
</comment>
<accession>A0AA39C2G0</accession>
<evidence type="ECO:0000313" key="1">
    <source>
        <dbReference type="EMBL" id="KAK0156789.1"/>
    </source>
</evidence>
<protein>
    <submittedName>
        <fullName evidence="1">Uncharacterized protein</fullName>
    </submittedName>
</protein>
<dbReference type="AlphaFoldDB" id="A0AA39C2G0"/>
<evidence type="ECO:0000313" key="2">
    <source>
        <dbReference type="Proteomes" id="UP001168972"/>
    </source>
</evidence>
<keyword evidence="2" id="KW-1185">Reference proteome</keyword>
<dbReference type="Proteomes" id="UP001168972">
    <property type="component" value="Unassembled WGS sequence"/>
</dbReference>
<organism evidence="1 2">
    <name type="scientific">Microctonus hyperodae</name>
    <name type="common">Parasitoid wasp</name>
    <dbReference type="NCBI Taxonomy" id="165561"/>
    <lineage>
        <taxon>Eukaryota</taxon>
        <taxon>Metazoa</taxon>
        <taxon>Ecdysozoa</taxon>
        <taxon>Arthropoda</taxon>
        <taxon>Hexapoda</taxon>
        <taxon>Insecta</taxon>
        <taxon>Pterygota</taxon>
        <taxon>Neoptera</taxon>
        <taxon>Endopterygota</taxon>
        <taxon>Hymenoptera</taxon>
        <taxon>Apocrita</taxon>
        <taxon>Ichneumonoidea</taxon>
        <taxon>Braconidae</taxon>
        <taxon>Euphorinae</taxon>
        <taxon>Microctonus</taxon>
    </lineage>
</organism>
<feature type="non-terminal residue" evidence="1">
    <location>
        <position position="75"/>
    </location>
</feature>